<keyword evidence="2 5" id="KW-0690">Ribosome biogenesis</keyword>
<dbReference type="PANTHER" id="PTHR33692:SF1">
    <property type="entry name" value="RIBOSOME MATURATION FACTOR RIMM"/>
    <property type="match status" value="1"/>
</dbReference>
<protein>
    <recommendedName>
        <fullName evidence="5">Ribosome maturation factor RimM</fullName>
    </recommendedName>
</protein>
<dbReference type="GO" id="GO:0005737">
    <property type="term" value="C:cytoplasm"/>
    <property type="evidence" value="ECO:0007669"/>
    <property type="project" value="UniProtKB-SubCell"/>
</dbReference>
<reference evidence="9" key="1">
    <citation type="submission" date="2020-02" db="EMBL/GenBank/DDBJ databases">
        <title>Genomic and physiological characterization of two novel Nitrospinaceae genera.</title>
        <authorList>
            <person name="Mueller A.J."/>
            <person name="Jung M.-Y."/>
            <person name="Strachan C.R."/>
            <person name="Herbold C.W."/>
            <person name="Kirkegaard R.H."/>
            <person name="Daims H."/>
        </authorList>
    </citation>
    <scope>NUCLEOTIDE SEQUENCE [LARGE SCALE GENOMIC DNA]</scope>
</reference>
<dbReference type="InterPro" id="IPR011961">
    <property type="entry name" value="RimM"/>
</dbReference>
<dbReference type="InterPro" id="IPR036976">
    <property type="entry name" value="RimM_N_sf"/>
</dbReference>
<evidence type="ECO:0000313" key="8">
    <source>
        <dbReference type="EMBL" id="QPJ63897.1"/>
    </source>
</evidence>
<dbReference type="NCBIfam" id="TIGR02273">
    <property type="entry name" value="16S_RimM"/>
    <property type="match status" value="1"/>
</dbReference>
<evidence type="ECO:0000256" key="5">
    <source>
        <dbReference type="HAMAP-Rule" id="MF_00014"/>
    </source>
</evidence>
<name>A0A7T0BZQ8_9BACT</name>
<evidence type="ECO:0000256" key="4">
    <source>
        <dbReference type="ARBA" id="ARBA00023186"/>
    </source>
</evidence>
<comment type="function">
    <text evidence="5">An accessory protein needed during the final step in the assembly of 30S ribosomal subunit, possibly for assembly of the head region. Essential for efficient processing of 16S rRNA. May be needed both before and after RbfA during the maturation of 16S rRNA. It has affinity for free ribosomal 30S subunits but not for 70S ribosomes.</text>
</comment>
<evidence type="ECO:0000259" key="7">
    <source>
        <dbReference type="Pfam" id="PF24986"/>
    </source>
</evidence>
<sequence length="180" mass="20629">MDEQASCQWVAVGALTKTHGLKGEIKFHPFVSDPQIIDSIHSVRLGREDAEPESRVYQVDSLRGHFPKLILKFSDVSSIEDVQAFSGRTVYVQEADFSPLPEGEYYWFEIEGIEVFDEEGNFFGRVEEIIETGAADVYVVRDGEREFMLPMTDSIVKEVDLEQRRLIFHRLEGLIEDPQD</sequence>
<dbReference type="KEGG" id="nva:G3M78_00125"/>
<dbReference type="GO" id="GO:0005840">
    <property type="term" value="C:ribosome"/>
    <property type="evidence" value="ECO:0007669"/>
    <property type="project" value="InterPro"/>
</dbReference>
<dbReference type="Pfam" id="PF01782">
    <property type="entry name" value="RimM"/>
    <property type="match status" value="1"/>
</dbReference>
<gene>
    <name evidence="5 8" type="primary">rimM</name>
    <name evidence="8" type="ORF">G3M78_00125</name>
</gene>
<dbReference type="Gene3D" id="2.40.30.60">
    <property type="entry name" value="RimM"/>
    <property type="match status" value="1"/>
</dbReference>
<evidence type="ECO:0000259" key="6">
    <source>
        <dbReference type="Pfam" id="PF01782"/>
    </source>
</evidence>
<keyword evidence="4 5" id="KW-0143">Chaperone</keyword>
<comment type="similarity">
    <text evidence="5">Belongs to the RimM family.</text>
</comment>
<dbReference type="GO" id="GO:0006364">
    <property type="term" value="P:rRNA processing"/>
    <property type="evidence" value="ECO:0007669"/>
    <property type="project" value="UniProtKB-UniRule"/>
</dbReference>
<dbReference type="InterPro" id="IPR009000">
    <property type="entry name" value="Transl_B-barrel_sf"/>
</dbReference>
<dbReference type="SUPFAM" id="SSF50346">
    <property type="entry name" value="PRC-barrel domain"/>
    <property type="match status" value="1"/>
</dbReference>
<evidence type="ECO:0000313" key="9">
    <source>
        <dbReference type="Proteomes" id="UP000594464"/>
    </source>
</evidence>
<dbReference type="Gene3D" id="2.30.30.240">
    <property type="entry name" value="PRC-barrel domain"/>
    <property type="match status" value="1"/>
</dbReference>
<accession>A0A7T0BZQ8</accession>
<feature type="domain" description="Ribosome maturation factor RimM PRC barrel" evidence="7">
    <location>
        <begin position="107"/>
        <end position="169"/>
    </location>
</feature>
<evidence type="ECO:0000256" key="2">
    <source>
        <dbReference type="ARBA" id="ARBA00022517"/>
    </source>
</evidence>
<dbReference type="InterPro" id="IPR002676">
    <property type="entry name" value="RimM_N"/>
</dbReference>
<dbReference type="AlphaFoldDB" id="A0A7T0BZQ8"/>
<dbReference type="GO" id="GO:0042274">
    <property type="term" value="P:ribosomal small subunit biogenesis"/>
    <property type="evidence" value="ECO:0007669"/>
    <property type="project" value="UniProtKB-UniRule"/>
</dbReference>
<dbReference type="SUPFAM" id="SSF50447">
    <property type="entry name" value="Translation proteins"/>
    <property type="match status" value="1"/>
</dbReference>
<comment type="subcellular location">
    <subcellularLocation>
        <location evidence="5">Cytoplasm</location>
    </subcellularLocation>
</comment>
<dbReference type="HAMAP" id="MF_00014">
    <property type="entry name" value="Ribosome_mat_RimM"/>
    <property type="match status" value="1"/>
</dbReference>
<dbReference type="InterPro" id="IPR056792">
    <property type="entry name" value="PRC_RimM"/>
</dbReference>
<comment type="subunit">
    <text evidence="5">Binds ribosomal protein uS19.</text>
</comment>
<dbReference type="Pfam" id="PF24986">
    <property type="entry name" value="PRC_RimM"/>
    <property type="match status" value="1"/>
</dbReference>
<keyword evidence="3 5" id="KW-0698">rRNA processing</keyword>
<evidence type="ECO:0000256" key="3">
    <source>
        <dbReference type="ARBA" id="ARBA00022552"/>
    </source>
</evidence>
<dbReference type="EMBL" id="CP048620">
    <property type="protein sequence ID" value="QPJ63897.1"/>
    <property type="molecule type" value="Genomic_DNA"/>
</dbReference>
<proteinExistence type="inferred from homology"/>
<dbReference type="PANTHER" id="PTHR33692">
    <property type="entry name" value="RIBOSOME MATURATION FACTOR RIMM"/>
    <property type="match status" value="1"/>
</dbReference>
<keyword evidence="1 5" id="KW-0963">Cytoplasm</keyword>
<dbReference type="InterPro" id="IPR011033">
    <property type="entry name" value="PRC_barrel-like_sf"/>
</dbReference>
<evidence type="ECO:0000256" key="1">
    <source>
        <dbReference type="ARBA" id="ARBA00022490"/>
    </source>
</evidence>
<organism evidence="8 9">
    <name type="scientific">Candidatus Nitrohelix vancouverensis</name>
    <dbReference type="NCBI Taxonomy" id="2705534"/>
    <lineage>
        <taxon>Bacteria</taxon>
        <taxon>Pseudomonadati</taxon>
        <taxon>Nitrospinota/Tectimicrobiota group</taxon>
        <taxon>Nitrospinota</taxon>
        <taxon>Nitrospinia</taxon>
        <taxon>Nitrospinales</taxon>
        <taxon>Nitrospinaceae</taxon>
        <taxon>Candidatus Nitrohelix</taxon>
    </lineage>
</organism>
<dbReference type="GO" id="GO:0043022">
    <property type="term" value="F:ribosome binding"/>
    <property type="evidence" value="ECO:0007669"/>
    <property type="project" value="InterPro"/>
</dbReference>
<comment type="domain">
    <text evidence="5">The PRC barrel domain binds ribosomal protein uS19.</text>
</comment>
<dbReference type="Proteomes" id="UP000594464">
    <property type="component" value="Chromosome"/>
</dbReference>
<feature type="domain" description="RimM N-terminal" evidence="6">
    <location>
        <begin position="12"/>
        <end position="95"/>
    </location>
</feature>